<feature type="compositionally biased region" description="Polar residues" evidence="1">
    <location>
        <begin position="61"/>
        <end position="85"/>
    </location>
</feature>
<gene>
    <name evidence="2" type="ORF">PHMEG_00020408</name>
</gene>
<reference evidence="3" key="1">
    <citation type="submission" date="2017-03" db="EMBL/GenBank/DDBJ databases">
        <title>Phytopthora megakarya and P. palmivora, two closely related causual agents of cacao black pod achieved similar genome size and gene model numbers by different mechanisms.</title>
        <authorList>
            <person name="Ali S."/>
            <person name="Shao J."/>
            <person name="Larry D.J."/>
            <person name="Kronmiller B."/>
            <person name="Shen D."/>
            <person name="Strem M.D."/>
            <person name="Melnick R.L."/>
            <person name="Guiltinan M.J."/>
            <person name="Tyler B.M."/>
            <person name="Meinhardt L.W."/>
            <person name="Bailey B.A."/>
        </authorList>
    </citation>
    <scope>NUCLEOTIDE SEQUENCE [LARGE SCALE GENOMIC DNA]</scope>
    <source>
        <strain evidence="3">zdho120</strain>
    </source>
</reference>
<comment type="caution">
    <text evidence="2">The sequence shown here is derived from an EMBL/GenBank/DDBJ whole genome shotgun (WGS) entry which is preliminary data.</text>
</comment>
<evidence type="ECO:0000256" key="1">
    <source>
        <dbReference type="SAM" id="MobiDB-lite"/>
    </source>
</evidence>
<dbReference type="Proteomes" id="UP000198211">
    <property type="component" value="Unassembled WGS sequence"/>
</dbReference>
<feature type="compositionally biased region" description="Basic residues" evidence="1">
    <location>
        <begin position="86"/>
        <end position="95"/>
    </location>
</feature>
<evidence type="ECO:0000313" key="3">
    <source>
        <dbReference type="Proteomes" id="UP000198211"/>
    </source>
</evidence>
<accession>A0A225VNZ9</accession>
<feature type="region of interest" description="Disordered" evidence="1">
    <location>
        <begin position="42"/>
        <end position="95"/>
    </location>
</feature>
<sequence>MNLCAMTNIAVYSNVDCLSSGKTNKMLVEKFTLPSQLLFQQGEQRLHRNRGSNNHAKKHNSISNSQTNGRCNRCTNRSNNPNTHNRQQHHGGSHG</sequence>
<keyword evidence="3" id="KW-1185">Reference proteome</keyword>
<dbReference type="AlphaFoldDB" id="A0A225VNZ9"/>
<proteinExistence type="predicted"/>
<feature type="compositionally biased region" description="Basic residues" evidence="1">
    <location>
        <begin position="47"/>
        <end position="60"/>
    </location>
</feature>
<evidence type="ECO:0000313" key="2">
    <source>
        <dbReference type="EMBL" id="OWZ07226.1"/>
    </source>
</evidence>
<name>A0A225VNZ9_9STRA</name>
<protein>
    <submittedName>
        <fullName evidence="2">Uncharacterized protein</fullName>
    </submittedName>
</protein>
<organism evidence="2 3">
    <name type="scientific">Phytophthora megakarya</name>
    <dbReference type="NCBI Taxonomy" id="4795"/>
    <lineage>
        <taxon>Eukaryota</taxon>
        <taxon>Sar</taxon>
        <taxon>Stramenopiles</taxon>
        <taxon>Oomycota</taxon>
        <taxon>Peronosporomycetes</taxon>
        <taxon>Peronosporales</taxon>
        <taxon>Peronosporaceae</taxon>
        <taxon>Phytophthora</taxon>
    </lineage>
</organism>
<dbReference type="EMBL" id="NBNE01003622">
    <property type="protein sequence ID" value="OWZ07226.1"/>
    <property type="molecule type" value="Genomic_DNA"/>
</dbReference>